<dbReference type="GO" id="GO:0016887">
    <property type="term" value="F:ATP hydrolysis activity"/>
    <property type="evidence" value="ECO:0007669"/>
    <property type="project" value="InterPro"/>
</dbReference>
<evidence type="ECO:0000256" key="3">
    <source>
        <dbReference type="ARBA" id="ARBA00022741"/>
    </source>
</evidence>
<keyword evidence="7" id="KW-1185">Reference proteome</keyword>
<keyword evidence="4" id="KW-0067">ATP-binding</keyword>
<evidence type="ECO:0000313" key="7">
    <source>
        <dbReference type="Proteomes" id="UP001385951"/>
    </source>
</evidence>
<reference evidence="6 7" key="1">
    <citation type="submission" date="2022-09" db="EMBL/GenBank/DDBJ databases">
        <authorList>
            <person name="Palmer J.M."/>
        </authorList>
    </citation>
    <scope>NUCLEOTIDE SEQUENCE [LARGE SCALE GENOMIC DNA]</scope>
    <source>
        <strain evidence="6 7">DSM 7382</strain>
    </source>
</reference>
<gene>
    <name evidence="6" type="ORF">QCA50_012945</name>
</gene>
<dbReference type="Gene3D" id="3.40.50.300">
    <property type="entry name" value="P-loop containing nucleotide triphosphate hydrolases"/>
    <property type="match status" value="1"/>
</dbReference>
<dbReference type="InterPro" id="IPR003593">
    <property type="entry name" value="AAA+_ATPase"/>
</dbReference>
<feature type="domain" description="ABC transporter" evidence="5">
    <location>
        <begin position="64"/>
        <end position="292"/>
    </location>
</feature>
<dbReference type="FunFam" id="3.40.50.300:FF:001750">
    <property type="entry name" value="ATP-binding cassette transporter"/>
    <property type="match status" value="1"/>
</dbReference>
<dbReference type="Pfam" id="PF00005">
    <property type="entry name" value="ABC_tran"/>
    <property type="match status" value="1"/>
</dbReference>
<dbReference type="Proteomes" id="UP001385951">
    <property type="component" value="Unassembled WGS sequence"/>
</dbReference>
<comment type="subcellular location">
    <subcellularLocation>
        <location evidence="1">Membrane</location>
        <topology evidence="1">Multi-pass membrane protein</topology>
    </subcellularLocation>
</comment>
<dbReference type="InterPro" id="IPR003439">
    <property type="entry name" value="ABC_transporter-like_ATP-bd"/>
</dbReference>
<evidence type="ECO:0000313" key="6">
    <source>
        <dbReference type="EMBL" id="KAK7683969.1"/>
    </source>
</evidence>
<dbReference type="PANTHER" id="PTHR24223">
    <property type="entry name" value="ATP-BINDING CASSETTE SUB-FAMILY C"/>
    <property type="match status" value="1"/>
</dbReference>
<dbReference type="EMBL" id="JASBNA010000028">
    <property type="protein sequence ID" value="KAK7683969.1"/>
    <property type="molecule type" value="Genomic_DNA"/>
</dbReference>
<proteinExistence type="inferred from homology"/>
<protein>
    <recommendedName>
        <fullName evidence="5">ABC transporter domain-containing protein</fullName>
    </recommendedName>
</protein>
<dbReference type="GO" id="GO:0005886">
    <property type="term" value="C:plasma membrane"/>
    <property type="evidence" value="ECO:0007669"/>
    <property type="project" value="TreeGrafter"/>
</dbReference>
<keyword evidence="3" id="KW-0547">Nucleotide-binding</keyword>
<comment type="similarity">
    <text evidence="2">Belongs to the ABC transporter superfamily. ABCC family. Conjugate transporter (TC 3.A.1.208) subfamily.</text>
</comment>
<dbReference type="CDD" id="cd03250">
    <property type="entry name" value="ABCC_MRP_domain1"/>
    <property type="match status" value="1"/>
</dbReference>
<evidence type="ECO:0000259" key="5">
    <source>
        <dbReference type="PROSITE" id="PS50893"/>
    </source>
</evidence>
<dbReference type="AlphaFoldDB" id="A0AAW0FX45"/>
<accession>A0AAW0FX45</accession>
<evidence type="ECO:0000256" key="4">
    <source>
        <dbReference type="ARBA" id="ARBA00022840"/>
    </source>
</evidence>
<comment type="caution">
    <text evidence="6">The sequence shown here is derived from an EMBL/GenBank/DDBJ whole genome shotgun (WGS) entry which is preliminary data.</text>
</comment>
<dbReference type="SUPFAM" id="SSF52540">
    <property type="entry name" value="P-loop containing nucleoside triphosphate hydrolases"/>
    <property type="match status" value="1"/>
</dbReference>
<sequence>MLFFFIPQALSTMADLFMAAKRAGEFLTCEEFVQNENYVTLTDEKDDFAIIISNAQFEWQLQETSNEDSTDSTGEDAEAKAATKLLKLRNINFKIAKKQFITVTGLIGSGKSSLLNAISGNMTLSEGNVVINGSLLMSGDPWIQNATIRENILFGSPFNKLWYDSVVFACGLQDDLKNLEAGDYTEVGEKGVTLSGGQKARTALARAVYANYDIILLDDVLSAVDVKVGQHIIEHCVFGLLKDKTVILATHQLSLAGSADKIIFMNGDGTMSMGTKTELLLQNPSFARLNEFSTTKESEDDSDSIEQDLEEVELLVDDNDGKHTQLKRRNVGKEVAKLEEENIYEDLDINKDITKGKIIQEEERAVNRLKAEVYITYIKEESSIVFQKTQMQWIMKLDLY</sequence>
<evidence type="ECO:0000256" key="2">
    <source>
        <dbReference type="ARBA" id="ARBA00009726"/>
    </source>
</evidence>
<dbReference type="InterPro" id="IPR027417">
    <property type="entry name" value="P-loop_NTPase"/>
</dbReference>
<organism evidence="6 7">
    <name type="scientific">Cerrena zonata</name>
    <dbReference type="NCBI Taxonomy" id="2478898"/>
    <lineage>
        <taxon>Eukaryota</taxon>
        <taxon>Fungi</taxon>
        <taxon>Dikarya</taxon>
        <taxon>Basidiomycota</taxon>
        <taxon>Agaricomycotina</taxon>
        <taxon>Agaricomycetes</taxon>
        <taxon>Polyporales</taxon>
        <taxon>Cerrenaceae</taxon>
        <taxon>Cerrena</taxon>
    </lineage>
</organism>
<dbReference type="SMART" id="SM00382">
    <property type="entry name" value="AAA"/>
    <property type="match status" value="1"/>
</dbReference>
<dbReference type="GO" id="GO:0005524">
    <property type="term" value="F:ATP binding"/>
    <property type="evidence" value="ECO:0007669"/>
    <property type="project" value="UniProtKB-KW"/>
</dbReference>
<dbReference type="InterPro" id="IPR050173">
    <property type="entry name" value="ABC_transporter_C-like"/>
</dbReference>
<name>A0AAW0FX45_9APHY</name>
<dbReference type="PROSITE" id="PS50893">
    <property type="entry name" value="ABC_TRANSPORTER_2"/>
    <property type="match status" value="1"/>
</dbReference>
<dbReference type="PANTHER" id="PTHR24223:SF456">
    <property type="entry name" value="MULTIDRUG RESISTANCE-ASSOCIATED PROTEIN LETHAL(2)03659"/>
    <property type="match status" value="1"/>
</dbReference>
<dbReference type="GO" id="GO:0008559">
    <property type="term" value="F:ABC-type xenobiotic transporter activity"/>
    <property type="evidence" value="ECO:0007669"/>
    <property type="project" value="TreeGrafter"/>
</dbReference>
<evidence type="ECO:0000256" key="1">
    <source>
        <dbReference type="ARBA" id="ARBA00004141"/>
    </source>
</evidence>